<evidence type="ECO:0000256" key="1">
    <source>
        <dbReference type="ARBA" id="ARBA00010914"/>
    </source>
</evidence>
<dbReference type="PROSITE" id="PS00814">
    <property type="entry name" value="ADX"/>
    <property type="match status" value="1"/>
</dbReference>
<dbReference type="Gene3D" id="3.10.20.30">
    <property type="match status" value="1"/>
</dbReference>
<dbReference type="Proteomes" id="UP000270094">
    <property type="component" value="Unassembled WGS sequence"/>
</dbReference>
<evidence type="ECO:0000313" key="9">
    <source>
        <dbReference type="Proteomes" id="UP000270094"/>
    </source>
</evidence>
<dbReference type="InterPro" id="IPR036010">
    <property type="entry name" value="2Fe-2S_ferredoxin-like_sf"/>
</dbReference>
<gene>
    <name evidence="8" type="ORF">SVUK_LOCUS2546</name>
</gene>
<dbReference type="GO" id="GO:0005739">
    <property type="term" value="C:mitochondrion"/>
    <property type="evidence" value="ECO:0007669"/>
    <property type="project" value="TreeGrafter"/>
</dbReference>
<keyword evidence="4" id="KW-0408">Iron</keyword>
<reference evidence="8 9" key="1">
    <citation type="submission" date="2018-11" db="EMBL/GenBank/DDBJ databases">
        <authorList>
            <consortium name="Pathogen Informatics"/>
        </authorList>
    </citation>
    <scope>NUCLEOTIDE SEQUENCE [LARGE SCALE GENOMIC DNA]</scope>
</reference>
<keyword evidence="5" id="KW-0411">Iron-sulfur</keyword>
<dbReference type="GO" id="GO:0009055">
    <property type="term" value="F:electron transfer activity"/>
    <property type="evidence" value="ECO:0007669"/>
    <property type="project" value="TreeGrafter"/>
</dbReference>
<dbReference type="PROSITE" id="PS51085">
    <property type="entry name" value="2FE2S_FER_2"/>
    <property type="match status" value="1"/>
</dbReference>
<dbReference type="PANTHER" id="PTHR23426:SF65">
    <property type="entry name" value="FERREDOXIN-2, MITOCHONDRIAL"/>
    <property type="match status" value="1"/>
</dbReference>
<evidence type="ECO:0000256" key="4">
    <source>
        <dbReference type="ARBA" id="ARBA00023004"/>
    </source>
</evidence>
<evidence type="ECO:0000256" key="5">
    <source>
        <dbReference type="ARBA" id="ARBA00023014"/>
    </source>
</evidence>
<dbReference type="AlphaFoldDB" id="A0A3P7KH79"/>
<evidence type="ECO:0000313" key="8">
    <source>
        <dbReference type="EMBL" id="VDM67548.1"/>
    </source>
</evidence>
<dbReference type="PANTHER" id="PTHR23426">
    <property type="entry name" value="FERREDOXIN/ADRENODOXIN"/>
    <property type="match status" value="1"/>
</dbReference>
<proteinExistence type="inferred from homology"/>
<dbReference type="OrthoDB" id="268593at2759"/>
<feature type="non-terminal residue" evidence="8">
    <location>
        <position position="1"/>
    </location>
</feature>
<sequence length="137" mass="15404">LTVCKCTGDYEYQDPKSEDEVVNVTFVLPGGTEKHIRGKVGDNVMYLAHRYGVELEGACEASCACSTCHVYVDEEHLNKLDEPLEEEDDMLDQAPALRHNSRLGCQIKLRKDLDGITFTLPPITRNFYVDGHVPQPH</sequence>
<evidence type="ECO:0000256" key="6">
    <source>
        <dbReference type="ARBA" id="ARBA00034078"/>
    </source>
</evidence>
<keyword evidence="2" id="KW-0001">2Fe-2S</keyword>
<feature type="domain" description="2Fe-2S ferredoxin-type" evidence="7">
    <location>
        <begin position="22"/>
        <end position="124"/>
    </location>
</feature>
<dbReference type="GO" id="GO:0046872">
    <property type="term" value="F:metal ion binding"/>
    <property type="evidence" value="ECO:0007669"/>
    <property type="project" value="UniProtKB-KW"/>
</dbReference>
<evidence type="ECO:0000259" key="7">
    <source>
        <dbReference type="PROSITE" id="PS51085"/>
    </source>
</evidence>
<organism evidence="8 9">
    <name type="scientific">Strongylus vulgaris</name>
    <name type="common">Blood worm</name>
    <dbReference type="NCBI Taxonomy" id="40348"/>
    <lineage>
        <taxon>Eukaryota</taxon>
        <taxon>Metazoa</taxon>
        <taxon>Ecdysozoa</taxon>
        <taxon>Nematoda</taxon>
        <taxon>Chromadorea</taxon>
        <taxon>Rhabditida</taxon>
        <taxon>Rhabditina</taxon>
        <taxon>Rhabditomorpha</taxon>
        <taxon>Strongyloidea</taxon>
        <taxon>Strongylidae</taxon>
        <taxon>Strongylus</taxon>
    </lineage>
</organism>
<dbReference type="Pfam" id="PF00111">
    <property type="entry name" value="Fer2"/>
    <property type="match status" value="1"/>
</dbReference>
<accession>A0A3P7KH79</accession>
<keyword evidence="9" id="KW-1185">Reference proteome</keyword>
<dbReference type="InterPro" id="IPR001041">
    <property type="entry name" value="2Fe-2S_ferredoxin-type"/>
</dbReference>
<comment type="similarity">
    <text evidence="1">Belongs to the adrenodoxin/putidaredoxin family.</text>
</comment>
<dbReference type="InterPro" id="IPR001055">
    <property type="entry name" value="Adrenodoxin-like"/>
</dbReference>
<dbReference type="InterPro" id="IPR012675">
    <property type="entry name" value="Beta-grasp_dom_sf"/>
</dbReference>
<dbReference type="InterPro" id="IPR018298">
    <property type="entry name" value="Adrenodoxin_Fe-S_BS"/>
</dbReference>
<evidence type="ECO:0000256" key="2">
    <source>
        <dbReference type="ARBA" id="ARBA00022714"/>
    </source>
</evidence>
<protein>
    <recommendedName>
        <fullName evidence="7">2Fe-2S ferredoxin-type domain-containing protein</fullName>
    </recommendedName>
</protein>
<dbReference type="EMBL" id="UYYB01005822">
    <property type="protein sequence ID" value="VDM67548.1"/>
    <property type="molecule type" value="Genomic_DNA"/>
</dbReference>
<dbReference type="GO" id="GO:0051537">
    <property type="term" value="F:2 iron, 2 sulfur cluster binding"/>
    <property type="evidence" value="ECO:0007669"/>
    <property type="project" value="UniProtKB-KW"/>
</dbReference>
<dbReference type="PRINTS" id="PR00355">
    <property type="entry name" value="ADRENODOXIN"/>
</dbReference>
<dbReference type="CDD" id="cd00207">
    <property type="entry name" value="fer2"/>
    <property type="match status" value="1"/>
</dbReference>
<dbReference type="SUPFAM" id="SSF54292">
    <property type="entry name" value="2Fe-2S ferredoxin-like"/>
    <property type="match status" value="1"/>
</dbReference>
<comment type="cofactor">
    <cofactor evidence="6">
        <name>[2Fe-2S] cluster</name>
        <dbReference type="ChEBI" id="CHEBI:190135"/>
    </cofactor>
</comment>
<name>A0A3P7KH79_STRVU</name>
<keyword evidence="3" id="KW-0479">Metal-binding</keyword>
<dbReference type="GO" id="GO:0140647">
    <property type="term" value="P:P450-containing electron transport chain"/>
    <property type="evidence" value="ECO:0007669"/>
    <property type="project" value="InterPro"/>
</dbReference>
<evidence type="ECO:0000256" key="3">
    <source>
        <dbReference type="ARBA" id="ARBA00022723"/>
    </source>
</evidence>